<sequence length="187" mass="20295">MKYTATTSRSVSLGIGRGCAPRPVRLVAVYEPPAGSAPGPDLRGEAPHLVFRSATLGSSDSVFTGLQRGREGDDPNLPFTWEADFGSYIVRLPAEVSVVGGRDEHAVDIRWAPEPNVFSQWFWLTRRCALDAPASQRPPAWATHVEFLAGTFTAGPIPLPTYQRLSVAALLATAYTLDGFVRWGIEL</sequence>
<keyword evidence="2" id="KW-1185">Reference proteome</keyword>
<name>A0A4U1J202_9BACT</name>
<evidence type="ECO:0000313" key="2">
    <source>
        <dbReference type="Proteomes" id="UP000309215"/>
    </source>
</evidence>
<evidence type="ECO:0000313" key="1">
    <source>
        <dbReference type="EMBL" id="TKD00411.1"/>
    </source>
</evidence>
<gene>
    <name evidence="1" type="ORF">E8A74_34520</name>
</gene>
<dbReference type="Proteomes" id="UP000309215">
    <property type="component" value="Unassembled WGS sequence"/>
</dbReference>
<accession>A0A4U1J202</accession>
<dbReference type="EMBL" id="SSMQ01000047">
    <property type="protein sequence ID" value="TKD00411.1"/>
    <property type="molecule type" value="Genomic_DNA"/>
</dbReference>
<comment type="caution">
    <text evidence="1">The sequence shown here is derived from an EMBL/GenBank/DDBJ whole genome shotgun (WGS) entry which is preliminary data.</text>
</comment>
<proteinExistence type="predicted"/>
<reference evidence="1 2" key="1">
    <citation type="submission" date="2019-04" db="EMBL/GenBank/DDBJ databases">
        <authorList>
            <person name="Li Y."/>
            <person name="Wang J."/>
        </authorList>
    </citation>
    <scope>NUCLEOTIDE SEQUENCE [LARGE SCALE GENOMIC DNA]</scope>
    <source>
        <strain evidence="1 2">DSM 14668</strain>
    </source>
</reference>
<protein>
    <submittedName>
        <fullName evidence="1">Uncharacterized protein</fullName>
    </submittedName>
</protein>
<dbReference type="AlphaFoldDB" id="A0A4U1J202"/>
<organism evidence="1 2">
    <name type="scientific">Polyangium fumosum</name>
    <dbReference type="NCBI Taxonomy" id="889272"/>
    <lineage>
        <taxon>Bacteria</taxon>
        <taxon>Pseudomonadati</taxon>
        <taxon>Myxococcota</taxon>
        <taxon>Polyangia</taxon>
        <taxon>Polyangiales</taxon>
        <taxon>Polyangiaceae</taxon>
        <taxon>Polyangium</taxon>
    </lineage>
</organism>